<dbReference type="EMBL" id="BAABXL010000001">
    <property type="protein sequence ID" value="GAA6268549.1"/>
    <property type="molecule type" value="Genomic_DNA"/>
</dbReference>
<dbReference type="SUPFAM" id="SSF140566">
    <property type="entry name" value="FlgN-like"/>
    <property type="match status" value="1"/>
</dbReference>
<dbReference type="InterPro" id="IPR007809">
    <property type="entry name" value="FlgN-like"/>
</dbReference>
<dbReference type="Proteomes" id="UP001600894">
    <property type="component" value="Unassembled WGS sequence"/>
</dbReference>
<evidence type="ECO:0008006" key="4">
    <source>
        <dbReference type="Google" id="ProtNLM"/>
    </source>
</evidence>
<proteinExistence type="predicted"/>
<organism evidence="2 3">
    <name type="scientific">Enterocloster alcoholdehydrogenati</name>
    <dbReference type="NCBI Taxonomy" id="2547410"/>
    <lineage>
        <taxon>Bacteria</taxon>
        <taxon>Bacillati</taxon>
        <taxon>Bacillota</taxon>
        <taxon>Clostridia</taxon>
        <taxon>Lachnospirales</taxon>
        <taxon>Lachnospiraceae</taxon>
        <taxon>Enterocloster</taxon>
    </lineage>
</organism>
<keyword evidence="3" id="KW-1185">Reference proteome</keyword>
<dbReference type="InterPro" id="IPR036679">
    <property type="entry name" value="FlgN-like_sf"/>
</dbReference>
<comment type="caution">
    <text evidence="2">The sequence shown here is derived from an EMBL/GenBank/DDBJ whole genome shotgun (WGS) entry which is preliminary data.</text>
</comment>
<protein>
    <recommendedName>
        <fullName evidence="4">Flagellar protein FlgN</fullName>
    </recommendedName>
</protein>
<gene>
    <name evidence="2" type="ORF">F130042H8_16090</name>
</gene>
<sequence>MRAPAELLPVLVRLADVLKRLNRAEEEKAAAASQGHHQLLDPILTEEQALILELRGLEQRRLSVLKAAGLEQATVSQLLEQEDNEGKERLSPVFEELTQAAGRLRETKESADRILNVRLRQIQHISGLSGGPHYDEYG</sequence>
<dbReference type="RefSeq" id="WP_176253535.1">
    <property type="nucleotide sequence ID" value="NZ_BAABXL010000001.1"/>
</dbReference>
<dbReference type="Pfam" id="PF05130">
    <property type="entry name" value="FlgN"/>
    <property type="match status" value="1"/>
</dbReference>
<evidence type="ECO:0000313" key="3">
    <source>
        <dbReference type="Proteomes" id="UP001600894"/>
    </source>
</evidence>
<evidence type="ECO:0000313" key="2">
    <source>
        <dbReference type="EMBL" id="GAA6268549.1"/>
    </source>
</evidence>
<reference evidence="2 3" key="1">
    <citation type="submission" date="2024-04" db="EMBL/GenBank/DDBJ databases">
        <title>Defined microbial consortia suppress multidrug-resistant proinflammatory Enterobacteriaceae via ecological control.</title>
        <authorList>
            <person name="Furuichi M."/>
            <person name="Kawaguchi T."/>
            <person name="Pust M."/>
            <person name="Yasuma K."/>
            <person name="Plichta D."/>
            <person name="Hasegawa N."/>
            <person name="Ohya T."/>
            <person name="Bhattarai S."/>
            <person name="Sasajima S."/>
            <person name="Aoto Y."/>
            <person name="Tuganbaev T."/>
            <person name="Yaginuma M."/>
            <person name="Ueda M."/>
            <person name="Okahashi N."/>
            <person name="Amafuji K."/>
            <person name="Kiridooshi Y."/>
            <person name="Sugita K."/>
            <person name="Strazar M."/>
            <person name="Skelly A."/>
            <person name="Suda W."/>
            <person name="Hattori M."/>
            <person name="Nakamoto N."/>
            <person name="Caballero S."/>
            <person name="Norman J."/>
            <person name="Olle B."/>
            <person name="Tanoue T."/>
            <person name="Arita M."/>
            <person name="Bucci V."/>
            <person name="Atarashi K."/>
            <person name="Xavier R."/>
            <person name="Honda K."/>
        </authorList>
    </citation>
    <scope>NUCLEOTIDE SEQUENCE [LARGE SCALE GENOMIC DNA]</scope>
    <source>
        <strain evidence="3">f13</strain>
    </source>
</reference>
<keyword evidence="1" id="KW-1005">Bacterial flagellum biogenesis</keyword>
<evidence type="ECO:0000256" key="1">
    <source>
        <dbReference type="ARBA" id="ARBA00022795"/>
    </source>
</evidence>
<accession>A0ABQ0AWZ7</accession>
<name>A0ABQ0AWZ7_9FIRM</name>
<dbReference type="Gene3D" id="1.20.58.300">
    <property type="entry name" value="FlgN-like"/>
    <property type="match status" value="1"/>
</dbReference>